<evidence type="ECO:0000313" key="2">
    <source>
        <dbReference type="Proteomes" id="UP000092993"/>
    </source>
</evidence>
<proteinExistence type="predicted"/>
<keyword evidence="2" id="KW-1185">Reference proteome</keyword>
<reference evidence="1 2" key="1">
    <citation type="submission" date="2016-03" db="EMBL/GenBank/DDBJ databases">
        <title>Whole genome sequencing of Grifola frondosa 9006-11.</title>
        <authorList>
            <person name="Min B."/>
            <person name="Park H."/>
            <person name="Kim J.-G."/>
            <person name="Cho H."/>
            <person name="Oh Y.-L."/>
            <person name="Kong W.-S."/>
            <person name="Choi I.-G."/>
        </authorList>
    </citation>
    <scope>NUCLEOTIDE SEQUENCE [LARGE SCALE GENOMIC DNA]</scope>
    <source>
        <strain evidence="1 2">9006-11</strain>
    </source>
</reference>
<organism evidence="1 2">
    <name type="scientific">Grifola frondosa</name>
    <name type="common">Maitake</name>
    <name type="synonym">Polyporus frondosus</name>
    <dbReference type="NCBI Taxonomy" id="5627"/>
    <lineage>
        <taxon>Eukaryota</taxon>
        <taxon>Fungi</taxon>
        <taxon>Dikarya</taxon>
        <taxon>Basidiomycota</taxon>
        <taxon>Agaricomycotina</taxon>
        <taxon>Agaricomycetes</taxon>
        <taxon>Polyporales</taxon>
        <taxon>Grifolaceae</taxon>
        <taxon>Grifola</taxon>
    </lineage>
</organism>
<name>A0A1C7MLM0_GRIFR</name>
<comment type="caution">
    <text evidence="1">The sequence shown here is derived from an EMBL/GenBank/DDBJ whole genome shotgun (WGS) entry which is preliminary data.</text>
</comment>
<dbReference type="Proteomes" id="UP000092993">
    <property type="component" value="Unassembled WGS sequence"/>
</dbReference>
<accession>A0A1C7MLM0</accession>
<dbReference type="AlphaFoldDB" id="A0A1C7MLM0"/>
<gene>
    <name evidence="1" type="ORF">A0H81_02868</name>
</gene>
<dbReference type="EMBL" id="LUGG01000002">
    <property type="protein sequence ID" value="OBZ77349.1"/>
    <property type="molecule type" value="Genomic_DNA"/>
</dbReference>
<sequence>MALPRLCAHADEQLRPVYRAGQLSAYLVDHDLSESRCCRYGTFSGAVAVYRTKPLDHANGELRFPTTDLTALIRATQHAARADRVQLMERWAHDRETTGYQAVTSSSTFRKLLALLSGRGQSTEAVRTVFLHMYIILDRYTHAAHLTPRPASYKNPLDAEANNSCLPARPFPRWQLHLCVYFSANIFKPLDSDTVEVYASRSGGFKATNKMSKGKQRAVDAVDADT</sequence>
<protein>
    <submittedName>
        <fullName evidence="1">Uncharacterized protein</fullName>
    </submittedName>
</protein>
<evidence type="ECO:0000313" key="1">
    <source>
        <dbReference type="EMBL" id="OBZ77349.1"/>
    </source>
</evidence>